<organism evidence="1 2">
    <name type="scientific">Croceitalea dokdonensis DOKDO 023</name>
    <dbReference type="NCBI Taxonomy" id="1300341"/>
    <lineage>
        <taxon>Bacteria</taxon>
        <taxon>Pseudomonadati</taxon>
        <taxon>Bacteroidota</taxon>
        <taxon>Flavobacteriia</taxon>
        <taxon>Flavobacteriales</taxon>
        <taxon>Flavobacteriaceae</taxon>
        <taxon>Croceitalea</taxon>
    </lineage>
</organism>
<dbReference type="EMBL" id="LDJX01000003">
    <property type="protein sequence ID" value="KPM32087.1"/>
    <property type="molecule type" value="Genomic_DNA"/>
</dbReference>
<dbReference type="AlphaFoldDB" id="A0A0P7AFJ5"/>
<evidence type="ECO:0000313" key="2">
    <source>
        <dbReference type="Proteomes" id="UP000050280"/>
    </source>
</evidence>
<comment type="caution">
    <text evidence="1">The sequence shown here is derived from an EMBL/GenBank/DDBJ whole genome shotgun (WGS) entry which is preliminary data.</text>
</comment>
<keyword evidence="2" id="KW-1185">Reference proteome</keyword>
<accession>A0A0P7AFJ5</accession>
<dbReference type="Proteomes" id="UP000050280">
    <property type="component" value="Unassembled WGS sequence"/>
</dbReference>
<reference evidence="1 2" key="1">
    <citation type="submission" date="2015-09" db="EMBL/GenBank/DDBJ databases">
        <title>Genome sequence of the marine flavobacterium Croceitalea dokdonensis DOKDO 023 that contains proton- and sodium-pumping rhodopsins.</title>
        <authorList>
            <person name="Kwon S.-K."/>
            <person name="Lee H.K."/>
            <person name="Kwak M.-J."/>
            <person name="Kim J.F."/>
        </authorList>
    </citation>
    <scope>NUCLEOTIDE SEQUENCE [LARGE SCALE GENOMIC DNA]</scope>
    <source>
        <strain evidence="1 2">DOKDO 023</strain>
    </source>
</reference>
<evidence type="ECO:0000313" key="1">
    <source>
        <dbReference type="EMBL" id="KPM32087.1"/>
    </source>
</evidence>
<gene>
    <name evidence="1" type="ORF">I595_1736</name>
</gene>
<sequence length="37" mass="4251">MTVLKLLLMQTNIIQKTDVPLGTSVTNHYHIMENHES</sequence>
<name>A0A0P7AFJ5_9FLAO</name>
<protein>
    <submittedName>
        <fullName evidence="1">Uncharacterized protein</fullName>
    </submittedName>
</protein>
<proteinExistence type="predicted"/>